<keyword evidence="4" id="KW-0963">Cytoplasm</keyword>
<dbReference type="CDD" id="cd09010">
    <property type="entry name" value="MTAP_SsMTAPII_like_MTIP"/>
    <property type="match status" value="1"/>
</dbReference>
<dbReference type="EC" id="2.4.2.28" evidence="4"/>
<dbReference type="NCBIfam" id="TIGR01694">
    <property type="entry name" value="MTAP"/>
    <property type="match status" value="1"/>
</dbReference>
<gene>
    <name evidence="6" type="ORF">R5R35_005876</name>
</gene>
<dbReference type="Pfam" id="PF01048">
    <property type="entry name" value="PNP_UDP_1"/>
    <property type="match status" value="1"/>
</dbReference>
<feature type="site" description="Important for substrate specificity" evidence="4">
    <location>
        <position position="230"/>
    </location>
</feature>
<dbReference type="Proteomes" id="UP001378592">
    <property type="component" value="Unassembled WGS sequence"/>
</dbReference>
<evidence type="ECO:0000256" key="4">
    <source>
        <dbReference type="HAMAP-Rule" id="MF_03155"/>
    </source>
</evidence>
<comment type="subcellular location">
    <subcellularLocation>
        <location evidence="4">Cytoplasm</location>
    </subcellularLocation>
    <subcellularLocation>
        <location evidence="4">Nucleus</location>
    </subcellularLocation>
</comment>
<comment type="function">
    <text evidence="4">Catalyzes the reversible phosphorylation of S-methyl-5'-thioadenosine (MTA) to adenine and 5-methylthioribose-1-phosphate. Involved in the breakdown of MTA, a major by-product of polyamine biosynthesis. Responsible for the first step in the methionine salvage pathway after MTA has been generated from S-adenosylmethionine. Has broad substrate specificity with 6-aminopurine nucleosides as preferred substrates.</text>
</comment>
<dbReference type="EMBL" id="JAZDUA010000576">
    <property type="protein sequence ID" value="KAK7790946.1"/>
    <property type="molecule type" value="Genomic_DNA"/>
</dbReference>
<keyword evidence="7" id="KW-1185">Reference proteome</keyword>
<keyword evidence="2 4" id="KW-0808">Transferase</keyword>
<name>A0AAN9V9R2_9ORTH</name>
<evidence type="ECO:0000313" key="7">
    <source>
        <dbReference type="Proteomes" id="UP001378592"/>
    </source>
</evidence>
<accession>A0AAN9V9R2</accession>
<comment type="caution">
    <text evidence="6">The sequence shown here is derived from an EMBL/GenBank/DDBJ whole genome shotgun (WGS) entry which is preliminary data.</text>
</comment>
<dbReference type="AlphaFoldDB" id="A0AAN9V9R2"/>
<dbReference type="FunFam" id="3.40.50.1580:FF:000012">
    <property type="entry name" value="Probable 6-oxopurine nucleoside phosphorylase"/>
    <property type="match status" value="1"/>
</dbReference>
<comment type="subunit">
    <text evidence="4">Homotrimer.</text>
</comment>
<feature type="binding site" evidence="4">
    <location>
        <begin position="57"/>
        <end position="58"/>
    </location>
    <ligand>
        <name>phosphate</name>
        <dbReference type="ChEBI" id="CHEBI:43474"/>
    </ligand>
</feature>
<dbReference type="PANTHER" id="PTHR42679:SF2">
    <property type="entry name" value="S-METHYL-5'-THIOADENOSINE PHOSPHORYLASE"/>
    <property type="match status" value="1"/>
</dbReference>
<evidence type="ECO:0000259" key="5">
    <source>
        <dbReference type="Pfam" id="PF01048"/>
    </source>
</evidence>
<dbReference type="SUPFAM" id="SSF53167">
    <property type="entry name" value="Purine and uridine phosphorylases"/>
    <property type="match status" value="1"/>
</dbReference>
<dbReference type="GO" id="GO:0005634">
    <property type="term" value="C:nucleus"/>
    <property type="evidence" value="ECO:0007669"/>
    <property type="project" value="UniProtKB-SubCell"/>
</dbReference>
<comment type="catalytic activity">
    <reaction evidence="4">
        <text>S-methyl-5'-thioadenosine + phosphate = 5-(methylsulfanyl)-alpha-D-ribose 1-phosphate + adenine</text>
        <dbReference type="Rhea" id="RHEA:11852"/>
        <dbReference type="ChEBI" id="CHEBI:16708"/>
        <dbReference type="ChEBI" id="CHEBI:17509"/>
        <dbReference type="ChEBI" id="CHEBI:43474"/>
        <dbReference type="ChEBI" id="CHEBI:58533"/>
        <dbReference type="EC" id="2.4.2.28"/>
    </reaction>
</comment>
<dbReference type="InterPro" id="IPR000845">
    <property type="entry name" value="Nucleoside_phosphorylase_d"/>
</dbReference>
<dbReference type="GO" id="GO:0006166">
    <property type="term" value="P:purine ribonucleoside salvage"/>
    <property type="evidence" value="ECO:0007669"/>
    <property type="project" value="UniProtKB-KW"/>
</dbReference>
<evidence type="ECO:0000313" key="6">
    <source>
        <dbReference type="EMBL" id="KAK7790946.1"/>
    </source>
</evidence>
<dbReference type="GO" id="GO:0019509">
    <property type="term" value="P:L-methionine salvage from methylthioadenosine"/>
    <property type="evidence" value="ECO:0007669"/>
    <property type="project" value="UniProtKB-UniRule"/>
</dbReference>
<feature type="binding site" evidence="4">
    <location>
        <position position="194"/>
    </location>
    <ligand>
        <name>phosphate</name>
        <dbReference type="ChEBI" id="CHEBI:43474"/>
    </ligand>
</feature>
<comment type="similarity">
    <text evidence="4">Belongs to the PNP/MTAP phosphorylase family. MTAP subfamily.</text>
</comment>
<keyword evidence="4" id="KW-0539">Nucleus</keyword>
<sequence length="279" mass="30141">MSRKLAVKIGIIGGSGLDDPDILENRRETLVSTPFGDPSDVLIEGTINGVPCVLLARHGRKHTIMPSKVNYRANIWALREIGCTHILASAAVGSLQEEMKPGDLVLLDSFIDNTKSRIQTFYNGDEGSLPGICHLPMRPAFCPATQTVVLEAAKAVNVSVKPSGTIAVVDGPRFSSLAESNMYRILGAHLVGMTTVPEVVLAKEAGLCYITLAVVTDYDCWRSVEEVVSATSVIAMFQKNVQKLIDVFRKAVSLIAEKNWDESIEGLAVTVKTSVLLPH</sequence>
<proteinExistence type="inferred from homology"/>
<dbReference type="GO" id="GO:0017061">
    <property type="term" value="F:S-methyl-5-thioadenosine phosphorylase activity"/>
    <property type="evidence" value="ECO:0007669"/>
    <property type="project" value="UniProtKB-UniRule"/>
</dbReference>
<evidence type="ECO:0000256" key="1">
    <source>
        <dbReference type="ARBA" id="ARBA00022676"/>
    </source>
</evidence>
<dbReference type="GO" id="GO:0005829">
    <property type="term" value="C:cytosol"/>
    <property type="evidence" value="ECO:0007669"/>
    <property type="project" value="TreeGrafter"/>
</dbReference>
<comment type="pathway">
    <text evidence="4">Amino-acid biosynthesis; L-methionine biosynthesis via salvage pathway; S-methyl-5-thio-alpha-D-ribose 1-phosphate from S-methyl-5'-thioadenosine (phosphorylase route): step 1/1.</text>
</comment>
<dbReference type="HAMAP" id="MF_01963">
    <property type="entry name" value="MTAP"/>
    <property type="match status" value="1"/>
</dbReference>
<feature type="binding site" evidence="4">
    <location>
        <begin position="217"/>
        <end position="219"/>
    </location>
    <ligand>
        <name>substrate</name>
    </ligand>
</feature>
<reference evidence="6 7" key="1">
    <citation type="submission" date="2024-03" db="EMBL/GenBank/DDBJ databases">
        <title>The genome assembly and annotation of the cricket Gryllus longicercus Weissman &amp; Gray.</title>
        <authorList>
            <person name="Szrajer S."/>
            <person name="Gray D."/>
            <person name="Ylla G."/>
        </authorList>
    </citation>
    <scope>NUCLEOTIDE SEQUENCE [LARGE SCALE GENOMIC DNA]</scope>
    <source>
        <strain evidence="6">DAG 2021-001</strain>
        <tissue evidence="6">Whole body minus gut</tissue>
    </source>
</reference>
<feature type="binding site" evidence="4">
    <location>
        <position position="15"/>
    </location>
    <ligand>
        <name>phosphate</name>
        <dbReference type="ChEBI" id="CHEBI:43474"/>
    </ligand>
</feature>
<organism evidence="6 7">
    <name type="scientific">Gryllus longicercus</name>
    <dbReference type="NCBI Taxonomy" id="2509291"/>
    <lineage>
        <taxon>Eukaryota</taxon>
        <taxon>Metazoa</taxon>
        <taxon>Ecdysozoa</taxon>
        <taxon>Arthropoda</taxon>
        <taxon>Hexapoda</taxon>
        <taxon>Insecta</taxon>
        <taxon>Pterygota</taxon>
        <taxon>Neoptera</taxon>
        <taxon>Polyneoptera</taxon>
        <taxon>Orthoptera</taxon>
        <taxon>Ensifera</taxon>
        <taxon>Gryllidea</taxon>
        <taxon>Grylloidea</taxon>
        <taxon>Gryllidae</taxon>
        <taxon>Gryllinae</taxon>
        <taxon>Gryllus</taxon>
    </lineage>
</organism>
<dbReference type="InterPro" id="IPR010044">
    <property type="entry name" value="MTAP"/>
</dbReference>
<protein>
    <recommendedName>
        <fullName evidence="4">S-methyl-5'-thioadenosine phosphorylase</fullName>
        <ecNumber evidence="4">2.4.2.28</ecNumber>
    </recommendedName>
    <alternativeName>
        <fullName evidence="4">5'-methylthioadenosine phosphorylase</fullName>
        <shortName evidence="4">MTA phosphorylase</shortName>
        <shortName evidence="4">MTAP</shortName>
        <shortName evidence="4">MTAPase</shortName>
    </alternativeName>
</protein>
<comment type="caution">
    <text evidence="4">Lacks conserved residue(s) required for the propagation of feature annotation.</text>
</comment>
<dbReference type="PANTHER" id="PTHR42679">
    <property type="entry name" value="S-METHYL-5'-THIOADENOSINE PHOSPHORYLASE"/>
    <property type="match status" value="1"/>
</dbReference>
<keyword evidence="3 4" id="KW-0660">Purine salvage</keyword>
<dbReference type="Gene3D" id="3.40.50.1580">
    <property type="entry name" value="Nucleoside phosphorylase domain"/>
    <property type="match status" value="1"/>
</dbReference>
<evidence type="ECO:0000256" key="3">
    <source>
        <dbReference type="ARBA" id="ARBA00022726"/>
    </source>
</evidence>
<keyword evidence="1 4" id="KW-0328">Glycosyltransferase</keyword>
<evidence type="ECO:0000256" key="2">
    <source>
        <dbReference type="ARBA" id="ARBA00022679"/>
    </source>
</evidence>
<dbReference type="InterPro" id="IPR035994">
    <property type="entry name" value="Nucleoside_phosphorylase_sf"/>
</dbReference>
<feature type="binding site" evidence="4">
    <location>
        <position position="193"/>
    </location>
    <ligand>
        <name>substrate</name>
    </ligand>
</feature>
<feature type="domain" description="Nucleoside phosphorylase" evidence="5">
    <location>
        <begin position="8"/>
        <end position="252"/>
    </location>
</feature>
<feature type="site" description="Important for substrate specificity" evidence="4">
    <location>
        <position position="175"/>
    </location>
</feature>